<evidence type="ECO:0000313" key="2">
    <source>
        <dbReference type="EMBL" id="ANB75907.1"/>
    </source>
</evidence>
<organism evidence="2 3">
    <name type="scientific">Paraburkholderia phytofirmans OLGA172</name>
    <dbReference type="NCBI Taxonomy" id="1417228"/>
    <lineage>
        <taxon>Bacteria</taxon>
        <taxon>Pseudomonadati</taxon>
        <taxon>Pseudomonadota</taxon>
        <taxon>Betaproteobacteria</taxon>
        <taxon>Burkholderiales</taxon>
        <taxon>Burkholderiaceae</taxon>
        <taxon>Paraburkholderia</taxon>
    </lineage>
</organism>
<dbReference type="PROSITE" id="PS50113">
    <property type="entry name" value="PAC"/>
    <property type="match status" value="1"/>
</dbReference>
<name>A0A167WDB6_9BURK</name>
<dbReference type="KEGG" id="buz:AYM40_26795"/>
<feature type="domain" description="PAC" evidence="1">
    <location>
        <begin position="1"/>
        <end position="16"/>
    </location>
</feature>
<keyword evidence="3" id="KW-1185">Reference proteome</keyword>
<dbReference type="InterPro" id="IPR000700">
    <property type="entry name" value="PAS-assoc_C"/>
</dbReference>
<dbReference type="CDD" id="cd00130">
    <property type="entry name" value="PAS"/>
    <property type="match status" value="1"/>
</dbReference>
<sequence length="118" mass="13334">MEDLSDKKRAEDQIRRANQRLELSVARRTLNLRMSNEALRADIDRRRAAQTLSAESREKYHALFRHLPLGLLVCDASGDITEANRTFQQYLGANTRAALEQGLSDPTRVIKADADTVP</sequence>
<evidence type="ECO:0000313" key="3">
    <source>
        <dbReference type="Proteomes" id="UP000076852"/>
    </source>
</evidence>
<dbReference type="AlphaFoldDB" id="A0A167WDB6"/>
<protein>
    <recommendedName>
        <fullName evidence="1">PAC domain-containing protein</fullName>
    </recommendedName>
</protein>
<dbReference type="Pfam" id="PF13188">
    <property type="entry name" value="PAS_8"/>
    <property type="match status" value="1"/>
</dbReference>
<dbReference type="InterPro" id="IPR000014">
    <property type="entry name" value="PAS"/>
</dbReference>
<dbReference type="STRING" id="1804984.AYM40_26795"/>
<gene>
    <name evidence="2" type="ORF">AYM40_26795</name>
</gene>
<dbReference type="Gene3D" id="3.30.450.20">
    <property type="entry name" value="PAS domain"/>
    <property type="match status" value="1"/>
</dbReference>
<dbReference type="InterPro" id="IPR035965">
    <property type="entry name" value="PAS-like_dom_sf"/>
</dbReference>
<accession>A0A167WDB6</accession>
<proteinExistence type="predicted"/>
<dbReference type="EMBL" id="CP014579">
    <property type="protein sequence ID" value="ANB75907.1"/>
    <property type="molecule type" value="Genomic_DNA"/>
</dbReference>
<dbReference type="Proteomes" id="UP000076852">
    <property type="component" value="Chromosome 2"/>
</dbReference>
<reference evidence="2 3" key="1">
    <citation type="journal article" date="2016" name="Gene">
        <title>PacBio SMRT assembly of a complex multi-replicon genome reveals chlorocatechol degradative operon in a region of genome plasticity.</title>
        <authorList>
            <person name="Ricker N."/>
            <person name="Shen S.Y."/>
            <person name="Goordial J."/>
            <person name="Jin S."/>
            <person name="Fulthorpe R.R."/>
        </authorList>
    </citation>
    <scope>NUCLEOTIDE SEQUENCE [LARGE SCALE GENOMIC DNA]</scope>
    <source>
        <strain evidence="2 3">OLGA172</strain>
    </source>
</reference>
<dbReference type="SUPFAM" id="SSF55785">
    <property type="entry name" value="PYP-like sensor domain (PAS domain)"/>
    <property type="match status" value="1"/>
</dbReference>
<evidence type="ECO:0000259" key="1">
    <source>
        <dbReference type="PROSITE" id="PS50113"/>
    </source>
</evidence>